<gene>
    <name evidence="1" type="ORF">J7S20_05145</name>
</gene>
<keyword evidence="2" id="KW-1185">Reference proteome</keyword>
<proteinExistence type="predicted"/>
<dbReference type="AlphaFoldDB" id="A0A8T4IHW7"/>
<protein>
    <recommendedName>
        <fullName evidence="3">Phage shock protein B</fullName>
    </recommendedName>
</protein>
<organism evidence="1 2">
    <name type="scientific">Stakelama marina</name>
    <dbReference type="NCBI Taxonomy" id="2826939"/>
    <lineage>
        <taxon>Bacteria</taxon>
        <taxon>Pseudomonadati</taxon>
        <taxon>Pseudomonadota</taxon>
        <taxon>Alphaproteobacteria</taxon>
        <taxon>Sphingomonadales</taxon>
        <taxon>Sphingomonadaceae</taxon>
        <taxon>Stakelama</taxon>
    </lineage>
</organism>
<evidence type="ECO:0008006" key="3">
    <source>
        <dbReference type="Google" id="ProtNLM"/>
    </source>
</evidence>
<dbReference type="EMBL" id="JAGRQC010000001">
    <property type="protein sequence ID" value="MBR0551889.1"/>
    <property type="molecule type" value="Genomic_DNA"/>
</dbReference>
<sequence length="83" mass="9405">MNPFEMVVAIIIVVTIGKVLQARFKADADRGARGADTAEAMRAREEIRSLKERIAVLERVITDNHSSVNLDREIERLRDSDRV</sequence>
<dbReference type="RefSeq" id="WP_284053147.1">
    <property type="nucleotide sequence ID" value="NZ_JAGRQC010000001.1"/>
</dbReference>
<comment type="caution">
    <text evidence="1">The sequence shown here is derived from an EMBL/GenBank/DDBJ whole genome shotgun (WGS) entry which is preliminary data.</text>
</comment>
<name>A0A8T4IHW7_9SPHN</name>
<evidence type="ECO:0000313" key="2">
    <source>
        <dbReference type="Proteomes" id="UP000676996"/>
    </source>
</evidence>
<evidence type="ECO:0000313" key="1">
    <source>
        <dbReference type="EMBL" id="MBR0551889.1"/>
    </source>
</evidence>
<reference evidence="1" key="1">
    <citation type="submission" date="2021-04" db="EMBL/GenBank/DDBJ databases">
        <title>Ouciella asimina sp. nov., isolated from the surface seawater in the hydrothermal field of Okinawa Trough.</title>
        <authorList>
            <person name="Shuang W."/>
        </authorList>
    </citation>
    <scope>NUCLEOTIDE SEQUENCE</scope>
    <source>
        <strain evidence="1">LXI357</strain>
    </source>
</reference>
<dbReference type="Proteomes" id="UP000676996">
    <property type="component" value="Unassembled WGS sequence"/>
</dbReference>
<accession>A0A8T4IHW7</accession>